<keyword evidence="1" id="KW-0472">Membrane</keyword>
<dbReference type="EMBL" id="JAYMGO010000007">
    <property type="protein sequence ID" value="KAL1271686.1"/>
    <property type="molecule type" value="Genomic_DNA"/>
</dbReference>
<dbReference type="PANTHER" id="PTHR33444:SF2">
    <property type="entry name" value="MARVEL DOMAIN-CONTAINING PROTEIN"/>
    <property type="match status" value="1"/>
</dbReference>
<feature type="transmembrane region" description="Helical" evidence="1">
    <location>
        <begin position="12"/>
        <end position="36"/>
    </location>
</feature>
<feature type="transmembrane region" description="Helical" evidence="1">
    <location>
        <begin position="66"/>
        <end position="85"/>
    </location>
</feature>
<organism evidence="2 3">
    <name type="scientific">Cirrhinus molitorella</name>
    <name type="common">mud carp</name>
    <dbReference type="NCBI Taxonomy" id="172907"/>
    <lineage>
        <taxon>Eukaryota</taxon>
        <taxon>Metazoa</taxon>
        <taxon>Chordata</taxon>
        <taxon>Craniata</taxon>
        <taxon>Vertebrata</taxon>
        <taxon>Euteleostomi</taxon>
        <taxon>Actinopterygii</taxon>
        <taxon>Neopterygii</taxon>
        <taxon>Teleostei</taxon>
        <taxon>Ostariophysi</taxon>
        <taxon>Cypriniformes</taxon>
        <taxon>Cyprinidae</taxon>
        <taxon>Labeoninae</taxon>
        <taxon>Labeonini</taxon>
        <taxon>Cirrhinus</taxon>
    </lineage>
</organism>
<name>A0ABR3N4E1_9TELE</name>
<evidence type="ECO:0000313" key="3">
    <source>
        <dbReference type="Proteomes" id="UP001558613"/>
    </source>
</evidence>
<keyword evidence="1" id="KW-0812">Transmembrane</keyword>
<gene>
    <name evidence="2" type="ORF">QQF64_030702</name>
</gene>
<keyword evidence="1" id="KW-1133">Transmembrane helix</keyword>
<sequence>MDDSKPSSFLTSLFVILAVVVLGVIIAAIGIGAYFLRECPVQPYIPVYLIVFGIFFFACSDLPSSTYLLSAGSSQGVSGYILYILPVMTQQVKRTTATKLFTSLHSG</sequence>
<dbReference type="PANTHER" id="PTHR33444">
    <property type="entry name" value="SI:DKEY-19B23.12-RELATED"/>
    <property type="match status" value="1"/>
</dbReference>
<proteinExistence type="predicted"/>
<reference evidence="2 3" key="1">
    <citation type="submission" date="2023-09" db="EMBL/GenBank/DDBJ databases">
        <authorList>
            <person name="Wang M."/>
        </authorList>
    </citation>
    <scope>NUCLEOTIDE SEQUENCE [LARGE SCALE GENOMIC DNA]</scope>
    <source>
        <strain evidence="2">GT-2023</strain>
        <tissue evidence="2">Liver</tissue>
    </source>
</reference>
<feature type="transmembrane region" description="Helical" evidence="1">
    <location>
        <begin position="43"/>
        <end position="60"/>
    </location>
</feature>
<dbReference type="Proteomes" id="UP001558613">
    <property type="component" value="Unassembled WGS sequence"/>
</dbReference>
<evidence type="ECO:0000256" key="1">
    <source>
        <dbReference type="SAM" id="Phobius"/>
    </source>
</evidence>
<keyword evidence="3" id="KW-1185">Reference proteome</keyword>
<dbReference type="InterPro" id="IPR040350">
    <property type="entry name" value="TMEM272"/>
</dbReference>
<protein>
    <recommendedName>
        <fullName evidence="4">NADH dehydrogenase subunit 6</fullName>
    </recommendedName>
</protein>
<evidence type="ECO:0008006" key="4">
    <source>
        <dbReference type="Google" id="ProtNLM"/>
    </source>
</evidence>
<accession>A0ABR3N4E1</accession>
<evidence type="ECO:0000313" key="2">
    <source>
        <dbReference type="EMBL" id="KAL1271686.1"/>
    </source>
</evidence>
<comment type="caution">
    <text evidence="2">The sequence shown here is derived from an EMBL/GenBank/DDBJ whole genome shotgun (WGS) entry which is preliminary data.</text>
</comment>